<comment type="caution">
    <text evidence="16">The sequence shown here is derived from an EMBL/GenBank/DDBJ whole genome shotgun (WGS) entry which is preliminary data.</text>
</comment>
<gene>
    <name evidence="13" type="primary">lysS</name>
    <name evidence="16" type="ORF">EDC39_101194</name>
</gene>
<evidence type="ECO:0000256" key="4">
    <source>
        <dbReference type="ARBA" id="ARBA00022490"/>
    </source>
</evidence>
<evidence type="ECO:0000256" key="7">
    <source>
        <dbReference type="ARBA" id="ARBA00022741"/>
    </source>
</evidence>
<dbReference type="PRINTS" id="PR00982">
    <property type="entry name" value="TRNASYNTHLYS"/>
</dbReference>
<dbReference type="GO" id="GO:0000287">
    <property type="term" value="F:magnesium ion binding"/>
    <property type="evidence" value="ECO:0007669"/>
    <property type="project" value="UniProtKB-UniRule"/>
</dbReference>
<dbReference type="EMBL" id="VNIB01000001">
    <property type="protein sequence ID" value="TYP00034.1"/>
    <property type="molecule type" value="Genomic_DNA"/>
</dbReference>
<dbReference type="CDD" id="cd00775">
    <property type="entry name" value="LysRS_core"/>
    <property type="match status" value="1"/>
</dbReference>
<keyword evidence="8 13" id="KW-0067">ATP-binding</keyword>
<dbReference type="NCBIfam" id="TIGR00499">
    <property type="entry name" value="lysS_bact"/>
    <property type="match status" value="1"/>
</dbReference>
<dbReference type="Gene3D" id="3.30.930.10">
    <property type="entry name" value="Bira Bifunctional Protein, Domain 2"/>
    <property type="match status" value="1"/>
</dbReference>
<evidence type="ECO:0000313" key="17">
    <source>
        <dbReference type="Proteomes" id="UP000324159"/>
    </source>
</evidence>
<dbReference type="InterPro" id="IPR006195">
    <property type="entry name" value="aa-tRNA-synth_II"/>
</dbReference>
<keyword evidence="6 13" id="KW-0479">Metal-binding</keyword>
<dbReference type="GO" id="GO:0005524">
    <property type="term" value="F:ATP binding"/>
    <property type="evidence" value="ECO:0007669"/>
    <property type="project" value="UniProtKB-UniRule"/>
</dbReference>
<keyword evidence="11 13" id="KW-0030">Aminoacyl-tRNA synthetase</keyword>
<evidence type="ECO:0000256" key="2">
    <source>
        <dbReference type="ARBA" id="ARBA00008226"/>
    </source>
</evidence>
<dbReference type="InterPro" id="IPR004365">
    <property type="entry name" value="NA-bd_OB_tRNA"/>
</dbReference>
<feature type="binding site" evidence="13">
    <location>
        <position position="403"/>
    </location>
    <ligand>
        <name>Mg(2+)</name>
        <dbReference type="ChEBI" id="CHEBI:18420"/>
        <label>1</label>
    </ligand>
</feature>
<comment type="catalytic activity">
    <reaction evidence="12 13 14">
        <text>tRNA(Lys) + L-lysine + ATP = L-lysyl-tRNA(Lys) + AMP + diphosphate</text>
        <dbReference type="Rhea" id="RHEA:20792"/>
        <dbReference type="Rhea" id="RHEA-COMP:9696"/>
        <dbReference type="Rhea" id="RHEA-COMP:9697"/>
        <dbReference type="ChEBI" id="CHEBI:30616"/>
        <dbReference type="ChEBI" id="CHEBI:32551"/>
        <dbReference type="ChEBI" id="CHEBI:33019"/>
        <dbReference type="ChEBI" id="CHEBI:78442"/>
        <dbReference type="ChEBI" id="CHEBI:78529"/>
        <dbReference type="ChEBI" id="CHEBI:456215"/>
        <dbReference type="EC" id="6.1.1.6"/>
    </reaction>
</comment>
<dbReference type="Gene3D" id="2.40.50.140">
    <property type="entry name" value="Nucleic acid-binding proteins"/>
    <property type="match status" value="1"/>
</dbReference>
<dbReference type="PROSITE" id="PS50862">
    <property type="entry name" value="AA_TRNA_LIGASE_II"/>
    <property type="match status" value="1"/>
</dbReference>
<dbReference type="AlphaFoldDB" id="A0A5D3WNX2"/>
<proteinExistence type="inferred from homology"/>
<accession>A0A5D3WNX2</accession>
<feature type="binding site" evidence="13">
    <location>
        <position position="410"/>
    </location>
    <ligand>
        <name>Mg(2+)</name>
        <dbReference type="ChEBI" id="CHEBI:18420"/>
        <label>2</label>
    </ligand>
</feature>
<evidence type="ECO:0000256" key="10">
    <source>
        <dbReference type="ARBA" id="ARBA00022917"/>
    </source>
</evidence>
<comment type="subcellular location">
    <subcellularLocation>
        <location evidence="1 13">Cytoplasm</location>
    </subcellularLocation>
</comment>
<dbReference type="Pfam" id="PF01336">
    <property type="entry name" value="tRNA_anti-codon"/>
    <property type="match status" value="1"/>
</dbReference>
<comment type="cofactor">
    <cofactor evidence="13 14">
        <name>Mg(2+)</name>
        <dbReference type="ChEBI" id="CHEBI:18420"/>
    </cofactor>
    <text evidence="13 14">Binds 3 Mg(2+) ions per subunit.</text>
</comment>
<evidence type="ECO:0000256" key="11">
    <source>
        <dbReference type="ARBA" id="ARBA00023146"/>
    </source>
</evidence>
<evidence type="ECO:0000256" key="1">
    <source>
        <dbReference type="ARBA" id="ARBA00004496"/>
    </source>
</evidence>
<sequence>MEETSDIRGQRLAKVEELRQNGINPYANGFAPTHTLAEVAEAHGGHAAEKLAELDVRYAVAGRIMARRDFGKAAFIQLQDRSGRLQVYVNKQQVGAETFELFRKLDIGDIVGLEGRPFRTKTDELSLRAETLTLLTKSLQPLPEKWHGLTDVETRYRQRYLDLLVNPEVCETFRKRSRIIALIRQFMVERDFLEVETPMMQPIAGGATARPFITHHNTLKMDLFLRIAPELYLKRLVVGGFERVFEINRNFRNEGISIQHNPEFTMMEFYQAYATYHDLMDLTEELICKLAREVCGSLKISYGGREVDLTPPWDRLTVREAICRYGEVDPEVLEDHDRCLAYARSRGLEFEGPIGHGKLLTEIFDEVVEPHLWNPTFITEYPTEVSPLSRKNDDNPDVVDRFELFVVGRELANAFSELNDPVDQRERFEKQLAEKEAGDEEAHAMDEDYIRALEYGLPPTAGEGIGIDRLVMLLTDSPSIRDVILFPQLRRETR</sequence>
<dbReference type="InterPro" id="IPR012340">
    <property type="entry name" value="NA-bd_OB-fold"/>
</dbReference>
<evidence type="ECO:0000256" key="8">
    <source>
        <dbReference type="ARBA" id="ARBA00022840"/>
    </source>
</evidence>
<evidence type="ECO:0000259" key="15">
    <source>
        <dbReference type="PROSITE" id="PS50862"/>
    </source>
</evidence>
<dbReference type="GO" id="GO:0004824">
    <property type="term" value="F:lysine-tRNA ligase activity"/>
    <property type="evidence" value="ECO:0007669"/>
    <property type="project" value="UniProtKB-UniRule"/>
</dbReference>
<organism evidence="16 17">
    <name type="scientific">Geothermobacter ehrlichii</name>
    <dbReference type="NCBI Taxonomy" id="213224"/>
    <lineage>
        <taxon>Bacteria</taxon>
        <taxon>Pseudomonadati</taxon>
        <taxon>Thermodesulfobacteriota</taxon>
        <taxon>Desulfuromonadia</taxon>
        <taxon>Desulfuromonadales</taxon>
        <taxon>Geothermobacteraceae</taxon>
        <taxon>Geothermobacter</taxon>
    </lineage>
</organism>
<dbReference type="FunFam" id="3.30.930.10:FF:000001">
    <property type="entry name" value="Lysine--tRNA ligase"/>
    <property type="match status" value="1"/>
</dbReference>
<dbReference type="GO" id="GO:0000049">
    <property type="term" value="F:tRNA binding"/>
    <property type="evidence" value="ECO:0007669"/>
    <property type="project" value="TreeGrafter"/>
</dbReference>
<keyword evidence="10 13" id="KW-0648">Protein biosynthesis</keyword>
<dbReference type="Pfam" id="PF00152">
    <property type="entry name" value="tRNA-synt_2"/>
    <property type="match status" value="1"/>
</dbReference>
<dbReference type="InterPro" id="IPR004364">
    <property type="entry name" value="Aa-tRNA-synt_II"/>
</dbReference>
<dbReference type="InterPro" id="IPR045864">
    <property type="entry name" value="aa-tRNA-synth_II/BPL/LPL"/>
</dbReference>
<dbReference type="RefSeq" id="WP_148894223.1">
    <property type="nucleotide sequence ID" value="NZ_VNIB01000001.1"/>
</dbReference>
<dbReference type="SUPFAM" id="SSF50249">
    <property type="entry name" value="Nucleic acid-binding proteins"/>
    <property type="match status" value="1"/>
</dbReference>
<dbReference type="InterPro" id="IPR034762">
    <property type="entry name" value="Lys-tRNA-ligase_II_bac/euk"/>
</dbReference>
<dbReference type="InterPro" id="IPR018149">
    <property type="entry name" value="Lys-tRNA-synth_II_C"/>
</dbReference>
<dbReference type="CDD" id="cd04322">
    <property type="entry name" value="LysRS_N"/>
    <property type="match status" value="1"/>
</dbReference>
<dbReference type="PANTHER" id="PTHR42918:SF15">
    <property type="entry name" value="LYSINE--TRNA LIGASE, CHLOROPLASTIC_MITOCHONDRIAL"/>
    <property type="match status" value="1"/>
</dbReference>
<comment type="similarity">
    <text evidence="2 13">Belongs to the class-II aminoacyl-tRNA synthetase family.</text>
</comment>
<name>A0A5D3WNX2_9BACT</name>
<dbReference type="InterPro" id="IPR044136">
    <property type="entry name" value="Lys-tRNA-ligase_II_N"/>
</dbReference>
<dbReference type="GO" id="GO:0005829">
    <property type="term" value="C:cytosol"/>
    <property type="evidence" value="ECO:0007669"/>
    <property type="project" value="TreeGrafter"/>
</dbReference>
<keyword evidence="17" id="KW-1185">Reference proteome</keyword>
<evidence type="ECO:0000256" key="13">
    <source>
        <dbReference type="HAMAP-Rule" id="MF_00252"/>
    </source>
</evidence>
<dbReference type="SUPFAM" id="SSF55681">
    <property type="entry name" value="Class II aaRS and biotin synthetases"/>
    <property type="match status" value="1"/>
</dbReference>
<dbReference type="Proteomes" id="UP000324159">
    <property type="component" value="Unassembled WGS sequence"/>
</dbReference>
<evidence type="ECO:0000313" key="16">
    <source>
        <dbReference type="EMBL" id="TYP00034.1"/>
    </source>
</evidence>
<dbReference type="OrthoDB" id="9802326at2"/>
<evidence type="ECO:0000256" key="9">
    <source>
        <dbReference type="ARBA" id="ARBA00022842"/>
    </source>
</evidence>
<keyword evidence="7 13" id="KW-0547">Nucleotide-binding</keyword>
<evidence type="ECO:0000256" key="12">
    <source>
        <dbReference type="ARBA" id="ARBA00048573"/>
    </source>
</evidence>
<dbReference type="EC" id="6.1.1.6" evidence="13"/>
<dbReference type="NCBIfam" id="NF001756">
    <property type="entry name" value="PRK00484.1"/>
    <property type="match status" value="1"/>
</dbReference>
<evidence type="ECO:0000256" key="6">
    <source>
        <dbReference type="ARBA" id="ARBA00022723"/>
    </source>
</evidence>
<dbReference type="FunFam" id="2.40.50.140:FF:000024">
    <property type="entry name" value="Lysine--tRNA ligase"/>
    <property type="match status" value="1"/>
</dbReference>
<dbReference type="InterPro" id="IPR002313">
    <property type="entry name" value="Lys-tRNA-ligase_II"/>
</dbReference>
<protein>
    <recommendedName>
        <fullName evidence="13">Lysine--tRNA ligase</fullName>
        <ecNumber evidence="13">6.1.1.6</ecNumber>
    </recommendedName>
    <alternativeName>
        <fullName evidence="13">Lysyl-tRNA synthetase</fullName>
        <shortName evidence="13">LysRS</shortName>
    </alternativeName>
</protein>
<comment type="subunit">
    <text evidence="3 13">Homodimer.</text>
</comment>
<reference evidence="16 17" key="1">
    <citation type="submission" date="2019-07" db="EMBL/GenBank/DDBJ databases">
        <title>Genomic Encyclopedia of Type Strains, Phase IV (KMG-IV): sequencing the most valuable type-strain genomes for metagenomic binning, comparative biology and taxonomic classification.</title>
        <authorList>
            <person name="Goeker M."/>
        </authorList>
    </citation>
    <scope>NUCLEOTIDE SEQUENCE [LARGE SCALE GENOMIC DNA]</scope>
    <source>
        <strain evidence="16 17">SS015</strain>
    </source>
</reference>
<keyword evidence="4 13" id="KW-0963">Cytoplasm</keyword>
<dbReference type="GO" id="GO:0006430">
    <property type="term" value="P:lysyl-tRNA aminoacylation"/>
    <property type="evidence" value="ECO:0007669"/>
    <property type="project" value="UniProtKB-UniRule"/>
</dbReference>
<keyword evidence="5 13" id="KW-0436">Ligase</keyword>
<evidence type="ECO:0000256" key="3">
    <source>
        <dbReference type="ARBA" id="ARBA00011738"/>
    </source>
</evidence>
<feature type="domain" description="Aminoacyl-transfer RNA synthetases class-II family profile" evidence="15">
    <location>
        <begin position="173"/>
        <end position="487"/>
    </location>
</feature>
<evidence type="ECO:0000256" key="14">
    <source>
        <dbReference type="RuleBase" id="RU000336"/>
    </source>
</evidence>
<feature type="binding site" evidence="13">
    <location>
        <position position="410"/>
    </location>
    <ligand>
        <name>Mg(2+)</name>
        <dbReference type="ChEBI" id="CHEBI:18420"/>
        <label>1</label>
    </ligand>
</feature>
<dbReference type="PIRSF" id="PIRSF039101">
    <property type="entry name" value="LysRS2"/>
    <property type="match status" value="1"/>
</dbReference>
<dbReference type="HAMAP" id="MF_00252">
    <property type="entry name" value="Lys_tRNA_synth_class2"/>
    <property type="match status" value="1"/>
</dbReference>
<evidence type="ECO:0000256" key="5">
    <source>
        <dbReference type="ARBA" id="ARBA00022598"/>
    </source>
</evidence>
<dbReference type="PANTHER" id="PTHR42918">
    <property type="entry name" value="LYSYL-TRNA SYNTHETASE"/>
    <property type="match status" value="1"/>
</dbReference>
<keyword evidence="9 13" id="KW-0460">Magnesium</keyword>
<dbReference type="GO" id="GO:0042803">
    <property type="term" value="F:protein homodimerization activity"/>
    <property type="evidence" value="ECO:0007669"/>
    <property type="project" value="UniProtKB-ARBA"/>
</dbReference>